<dbReference type="HAMAP" id="MF_00170">
    <property type="entry name" value="Rib_5P_isom_A"/>
    <property type="match status" value="1"/>
</dbReference>
<keyword evidence="4" id="KW-1185">Reference proteome</keyword>
<feature type="binding site" evidence="2">
    <location>
        <begin position="29"/>
        <end position="32"/>
    </location>
    <ligand>
        <name>substrate</name>
    </ligand>
</feature>
<dbReference type="RefSeq" id="WP_141189022.1">
    <property type="nucleotide sequence ID" value="NZ_JBHUMR010000008.1"/>
</dbReference>
<feature type="binding site" evidence="2">
    <location>
        <begin position="98"/>
        <end position="101"/>
    </location>
    <ligand>
        <name>substrate</name>
    </ligand>
</feature>
<accession>A0ABW5PQL3</accession>
<dbReference type="NCBIfam" id="TIGR00021">
    <property type="entry name" value="rpiA"/>
    <property type="match status" value="1"/>
</dbReference>
<dbReference type="InterPro" id="IPR004788">
    <property type="entry name" value="Ribose5P_isomerase_type_A"/>
</dbReference>
<dbReference type="GO" id="GO:0004751">
    <property type="term" value="F:ribose-5-phosphate isomerase activity"/>
    <property type="evidence" value="ECO:0007669"/>
    <property type="project" value="UniProtKB-EC"/>
</dbReference>
<dbReference type="Gene3D" id="3.30.70.260">
    <property type="match status" value="1"/>
</dbReference>
<dbReference type="InterPro" id="IPR037171">
    <property type="entry name" value="NagB/RpiA_transferase-like"/>
</dbReference>
<evidence type="ECO:0000313" key="3">
    <source>
        <dbReference type="EMBL" id="MFD2617166.1"/>
    </source>
</evidence>
<protein>
    <recommendedName>
        <fullName evidence="2">Ribose-5-phosphate isomerase A</fullName>
        <ecNumber evidence="2">5.3.1.6</ecNumber>
    </recommendedName>
    <alternativeName>
        <fullName evidence="2">Phosphoriboisomerase A</fullName>
        <shortName evidence="2">PRI</shortName>
    </alternativeName>
</protein>
<dbReference type="InterPro" id="IPR020672">
    <property type="entry name" value="Ribose5P_isomerase_typA_subgr"/>
</dbReference>
<evidence type="ECO:0000256" key="1">
    <source>
        <dbReference type="ARBA" id="ARBA00023235"/>
    </source>
</evidence>
<dbReference type="Proteomes" id="UP001597458">
    <property type="component" value="Unassembled WGS sequence"/>
</dbReference>
<gene>
    <name evidence="2 3" type="primary">rpiA</name>
    <name evidence="3" type="ORF">ACFSTF_07555</name>
</gene>
<comment type="caution">
    <text evidence="3">The sequence shown here is derived from an EMBL/GenBank/DDBJ whole genome shotgun (WGS) entry which is preliminary data.</text>
</comment>
<dbReference type="NCBIfam" id="NF001924">
    <property type="entry name" value="PRK00702.1"/>
    <property type="match status" value="1"/>
</dbReference>
<comment type="similarity">
    <text evidence="2">Belongs to the ribose 5-phosphate isomerase family.</text>
</comment>
<dbReference type="PANTHER" id="PTHR11934:SF0">
    <property type="entry name" value="RIBOSE-5-PHOSPHATE ISOMERASE"/>
    <property type="match status" value="1"/>
</dbReference>
<dbReference type="Pfam" id="PF06026">
    <property type="entry name" value="Rib_5-P_isom_A"/>
    <property type="match status" value="1"/>
</dbReference>
<name>A0ABW5PQL3_9BACI</name>
<reference evidence="4" key="1">
    <citation type="journal article" date="2019" name="Int. J. Syst. Evol. Microbiol.">
        <title>The Global Catalogue of Microorganisms (GCM) 10K type strain sequencing project: providing services to taxonomists for standard genome sequencing and annotation.</title>
        <authorList>
            <consortium name="The Broad Institute Genomics Platform"/>
            <consortium name="The Broad Institute Genome Sequencing Center for Infectious Disease"/>
            <person name="Wu L."/>
            <person name="Ma J."/>
        </authorList>
    </citation>
    <scope>NUCLEOTIDE SEQUENCE [LARGE SCALE GENOMIC DNA]</scope>
    <source>
        <strain evidence="4">TISTR 2241</strain>
    </source>
</reference>
<dbReference type="PANTHER" id="PTHR11934">
    <property type="entry name" value="RIBOSE-5-PHOSPHATE ISOMERASE"/>
    <property type="match status" value="1"/>
</dbReference>
<evidence type="ECO:0000313" key="4">
    <source>
        <dbReference type="Proteomes" id="UP001597458"/>
    </source>
</evidence>
<comment type="pathway">
    <text evidence="2">Carbohydrate degradation; pentose phosphate pathway; D-ribose 5-phosphate from D-ribulose 5-phosphate (non-oxidative stage): step 1/1.</text>
</comment>
<feature type="binding site" evidence="2">
    <location>
        <begin position="85"/>
        <end position="88"/>
    </location>
    <ligand>
        <name>substrate</name>
    </ligand>
</feature>
<feature type="binding site" evidence="2">
    <location>
        <position position="125"/>
    </location>
    <ligand>
        <name>substrate</name>
    </ligand>
</feature>
<dbReference type="SUPFAM" id="SSF75445">
    <property type="entry name" value="D-ribose-5-phosphate isomerase (RpiA), lid domain"/>
    <property type="match status" value="1"/>
</dbReference>
<dbReference type="Gene3D" id="3.40.50.1360">
    <property type="match status" value="1"/>
</dbReference>
<keyword evidence="1 2" id="KW-0413">Isomerase</keyword>
<evidence type="ECO:0000256" key="2">
    <source>
        <dbReference type="HAMAP-Rule" id="MF_00170"/>
    </source>
</evidence>
<dbReference type="SUPFAM" id="SSF100950">
    <property type="entry name" value="NagB/RpiA/CoA transferase-like"/>
    <property type="match status" value="1"/>
</dbReference>
<comment type="catalytic activity">
    <reaction evidence="2">
        <text>aldehydo-D-ribose 5-phosphate = D-ribulose 5-phosphate</text>
        <dbReference type="Rhea" id="RHEA:14657"/>
        <dbReference type="ChEBI" id="CHEBI:58121"/>
        <dbReference type="ChEBI" id="CHEBI:58273"/>
        <dbReference type="EC" id="5.3.1.6"/>
    </reaction>
</comment>
<dbReference type="CDD" id="cd01398">
    <property type="entry name" value="RPI_A"/>
    <property type="match status" value="1"/>
</dbReference>
<dbReference type="EMBL" id="JBHUMR010000008">
    <property type="protein sequence ID" value="MFD2617166.1"/>
    <property type="molecule type" value="Genomic_DNA"/>
</dbReference>
<feature type="active site" description="Proton acceptor" evidence="2">
    <location>
        <position position="107"/>
    </location>
</feature>
<comment type="function">
    <text evidence="2">Catalyzes the reversible conversion of ribose-5-phosphate to ribulose 5-phosphate.</text>
</comment>
<comment type="subunit">
    <text evidence="2">Homodimer.</text>
</comment>
<sequence length="226" mass="24861">MNAKAYEKMMVGERAADFIEDGMIVGLGTGTTIAYMVQRLGKKIQEENLHITTVSTSSRTTKLAQSLNIPVFDLNEVKQVDLTIDGVDEFDKNFTGIKGGGGALLYEKVVAKASKRNIWIADSSKFVSKLGTFPLPIEILPFGHQHTMRQIEEIGLAPELRMIDETLFITDSGHYIVDCLTGPIEDAKSLSFRLNQIPGVVENGLFIGMTDEVLLAENNGVKILKK</sequence>
<proteinExistence type="inferred from homology"/>
<organism evidence="3 4">
    <name type="scientific">Terrilactibacillus laevilacticus</name>
    <dbReference type="NCBI Taxonomy" id="1380157"/>
    <lineage>
        <taxon>Bacteria</taxon>
        <taxon>Bacillati</taxon>
        <taxon>Bacillota</taxon>
        <taxon>Bacilli</taxon>
        <taxon>Bacillales</taxon>
        <taxon>Bacillaceae</taxon>
        <taxon>Terrilactibacillus</taxon>
    </lineage>
</organism>
<dbReference type="EC" id="5.3.1.6" evidence="2"/>